<keyword evidence="3" id="KW-1185">Reference proteome</keyword>
<reference evidence="3" key="1">
    <citation type="submission" date="2019-02" db="EMBL/GenBank/DDBJ databases">
        <title>Draft genome sequence of Enterococcus sp. Gos25-1.</title>
        <authorList>
            <person name="Tanaka N."/>
            <person name="Shiwa Y."/>
            <person name="Fujita N."/>
        </authorList>
    </citation>
    <scope>NUCLEOTIDE SEQUENCE [LARGE SCALE GENOMIC DNA]</scope>
    <source>
        <strain evidence="3">Gos25-1</strain>
    </source>
</reference>
<feature type="transmembrane region" description="Helical" evidence="1">
    <location>
        <begin position="146"/>
        <end position="167"/>
    </location>
</feature>
<feature type="transmembrane region" description="Helical" evidence="1">
    <location>
        <begin position="57"/>
        <end position="77"/>
    </location>
</feature>
<dbReference type="Proteomes" id="UP000290567">
    <property type="component" value="Unassembled WGS sequence"/>
</dbReference>
<dbReference type="OrthoDB" id="9789112at2"/>
<organism evidence="2 3">
    <name type="scientific">Enterococcus florum</name>
    <dbReference type="NCBI Taxonomy" id="2480627"/>
    <lineage>
        <taxon>Bacteria</taxon>
        <taxon>Bacillati</taxon>
        <taxon>Bacillota</taxon>
        <taxon>Bacilli</taxon>
        <taxon>Lactobacillales</taxon>
        <taxon>Enterococcaceae</taxon>
        <taxon>Enterococcus</taxon>
    </lineage>
</organism>
<dbReference type="Pfam" id="PF11667">
    <property type="entry name" value="DUF3267"/>
    <property type="match status" value="1"/>
</dbReference>
<dbReference type="EMBL" id="BJCC01000012">
    <property type="protein sequence ID" value="GCF93725.1"/>
    <property type="molecule type" value="Genomic_DNA"/>
</dbReference>
<accession>A0A4P5P6Z9</accession>
<evidence type="ECO:0000313" key="3">
    <source>
        <dbReference type="Proteomes" id="UP000290567"/>
    </source>
</evidence>
<proteinExistence type="predicted"/>
<dbReference type="RefSeq" id="WP_146622180.1">
    <property type="nucleotide sequence ID" value="NZ_BJCC01000012.1"/>
</dbReference>
<protein>
    <recommendedName>
        <fullName evidence="4">DUF3267 domain-containing protein</fullName>
    </recommendedName>
</protein>
<sequence length="196" mass="21894">MSKFEKYEQTCEKMKQQNYHQEDHILSMVYCNTMGLLFPLPPLLFVGIVYYLRWGSFSLAISPVGFIIGLFATVIIHELLHGLAWSRFCEDGFSDVRFGINQGMPYCHCTQPLEKKHYLIGALTPVFVLGTLLFAASLIFPNSTLFALTMINILLAGGDMIIAGRVLRLSEAAIIDHPNLPGFVAFTKKESTASPN</sequence>
<keyword evidence="1" id="KW-1133">Transmembrane helix</keyword>
<evidence type="ECO:0000313" key="2">
    <source>
        <dbReference type="EMBL" id="GCF93725.1"/>
    </source>
</evidence>
<feature type="transmembrane region" description="Helical" evidence="1">
    <location>
        <begin position="118"/>
        <end position="140"/>
    </location>
</feature>
<name>A0A4P5P6Z9_9ENTE</name>
<keyword evidence="1" id="KW-0472">Membrane</keyword>
<dbReference type="AlphaFoldDB" id="A0A4P5P6Z9"/>
<comment type="caution">
    <text evidence="2">The sequence shown here is derived from an EMBL/GenBank/DDBJ whole genome shotgun (WGS) entry which is preliminary data.</text>
</comment>
<dbReference type="InterPro" id="IPR021683">
    <property type="entry name" value="DUF3267"/>
</dbReference>
<feature type="transmembrane region" description="Helical" evidence="1">
    <location>
        <begin position="25"/>
        <end position="51"/>
    </location>
</feature>
<evidence type="ECO:0008006" key="4">
    <source>
        <dbReference type="Google" id="ProtNLM"/>
    </source>
</evidence>
<gene>
    <name evidence="2" type="ORF">NRIC_16160</name>
</gene>
<keyword evidence="1" id="KW-0812">Transmembrane</keyword>
<evidence type="ECO:0000256" key="1">
    <source>
        <dbReference type="SAM" id="Phobius"/>
    </source>
</evidence>